<dbReference type="GO" id="GO:0015627">
    <property type="term" value="C:type II protein secretion system complex"/>
    <property type="evidence" value="ECO:0007669"/>
    <property type="project" value="TreeGrafter"/>
</dbReference>
<evidence type="ECO:0000313" key="3">
    <source>
        <dbReference type="EMBL" id="PMB82030.1"/>
    </source>
</evidence>
<dbReference type="InterPro" id="IPR019554">
    <property type="entry name" value="Soluble_ligand-bd"/>
</dbReference>
<dbReference type="InterPro" id="IPR010994">
    <property type="entry name" value="RuvA_2-like"/>
</dbReference>
<dbReference type="InterPro" id="IPR003583">
    <property type="entry name" value="Hlx-hairpin-Hlx_DNA-bd_motif"/>
</dbReference>
<dbReference type="Proteomes" id="UP000239920">
    <property type="component" value="Unassembled WGS sequence"/>
</dbReference>
<keyword evidence="1" id="KW-1133">Transmembrane helix</keyword>
<feature type="domain" description="Helix-hairpin-helix DNA-binding motif class 1" evidence="2">
    <location>
        <begin position="188"/>
        <end position="207"/>
    </location>
</feature>
<keyword evidence="1" id="KW-0812">Transmembrane</keyword>
<evidence type="ECO:0000259" key="2">
    <source>
        <dbReference type="SMART" id="SM00278"/>
    </source>
</evidence>
<dbReference type="Gene3D" id="1.10.150.310">
    <property type="entry name" value="Tex RuvX-like domain-like"/>
    <property type="match status" value="1"/>
</dbReference>
<dbReference type="SUPFAM" id="SSF47781">
    <property type="entry name" value="RuvA domain 2-like"/>
    <property type="match status" value="1"/>
</dbReference>
<dbReference type="AlphaFoldDB" id="A0A2J6NL18"/>
<gene>
    <name evidence="3" type="ORF">CK797_08005</name>
</gene>
<dbReference type="NCBIfam" id="TIGR00426">
    <property type="entry name" value="competence protein ComEA helix-hairpin-helix repeat region"/>
    <property type="match status" value="1"/>
</dbReference>
<dbReference type="InterPro" id="IPR004509">
    <property type="entry name" value="Competence_ComEA_HhH"/>
</dbReference>
<comment type="caution">
    <text evidence="3">The sequence shown here is derived from an EMBL/GenBank/DDBJ whole genome shotgun (WGS) entry which is preliminary data.</text>
</comment>
<name>A0A2J6NL18_9LACO</name>
<evidence type="ECO:0000256" key="1">
    <source>
        <dbReference type="SAM" id="Phobius"/>
    </source>
</evidence>
<dbReference type="PANTHER" id="PTHR21180">
    <property type="entry name" value="ENDONUCLEASE/EXONUCLEASE/PHOSPHATASE FAMILY DOMAIN-CONTAINING PROTEIN 1"/>
    <property type="match status" value="1"/>
</dbReference>
<dbReference type="Gene3D" id="3.10.560.10">
    <property type="entry name" value="Outer membrane lipoprotein wza domain like"/>
    <property type="match status" value="1"/>
</dbReference>
<feature type="transmembrane region" description="Helical" evidence="1">
    <location>
        <begin position="12"/>
        <end position="30"/>
    </location>
</feature>
<keyword evidence="1" id="KW-0472">Membrane</keyword>
<dbReference type="GO" id="GO:0015628">
    <property type="term" value="P:protein secretion by the type II secretion system"/>
    <property type="evidence" value="ECO:0007669"/>
    <property type="project" value="TreeGrafter"/>
</dbReference>
<dbReference type="Pfam" id="PF10531">
    <property type="entry name" value="SLBB"/>
    <property type="match status" value="1"/>
</dbReference>
<organism evidence="3 4">
    <name type="scientific">Limosilactobacillus pontis</name>
    <dbReference type="NCBI Taxonomy" id="35787"/>
    <lineage>
        <taxon>Bacteria</taxon>
        <taxon>Bacillati</taxon>
        <taxon>Bacillota</taxon>
        <taxon>Bacilli</taxon>
        <taxon>Lactobacillales</taxon>
        <taxon>Lactobacillaceae</taxon>
        <taxon>Limosilactobacillus</taxon>
    </lineage>
</organism>
<dbReference type="OrthoDB" id="9790239at2"/>
<dbReference type="EMBL" id="PNFV01000011">
    <property type="protein sequence ID" value="PMB82030.1"/>
    <property type="molecule type" value="Genomic_DNA"/>
</dbReference>
<evidence type="ECO:0000313" key="4">
    <source>
        <dbReference type="Proteomes" id="UP000239920"/>
    </source>
</evidence>
<dbReference type="GO" id="GO:0006281">
    <property type="term" value="P:DNA repair"/>
    <property type="evidence" value="ECO:0007669"/>
    <property type="project" value="InterPro"/>
</dbReference>
<dbReference type="RefSeq" id="WP_104689238.1">
    <property type="nucleotide sequence ID" value="NZ_JBKTHY010000010.1"/>
</dbReference>
<dbReference type="SMART" id="SM00278">
    <property type="entry name" value="HhH1"/>
    <property type="match status" value="2"/>
</dbReference>
<dbReference type="GO" id="GO:0003677">
    <property type="term" value="F:DNA binding"/>
    <property type="evidence" value="ECO:0007669"/>
    <property type="project" value="InterPro"/>
</dbReference>
<dbReference type="Pfam" id="PF12836">
    <property type="entry name" value="HHH_3"/>
    <property type="match status" value="1"/>
</dbReference>
<proteinExistence type="predicted"/>
<protein>
    <recommendedName>
        <fullName evidence="2">Helix-hairpin-helix DNA-binding motif class 1 domain-containing protein</fullName>
    </recommendedName>
</protein>
<accession>A0A2J6NL18</accession>
<reference evidence="3 4" key="1">
    <citation type="submission" date="2017-09" db="EMBL/GenBank/DDBJ databases">
        <title>Bacterial strain isolated from the female urinary microbiota.</title>
        <authorList>
            <person name="Thomas-White K."/>
            <person name="Kumar N."/>
            <person name="Forster S."/>
            <person name="Putonti C."/>
            <person name="Lawley T."/>
            <person name="Wolfe A.J."/>
        </authorList>
    </citation>
    <scope>NUCLEOTIDE SEQUENCE [LARGE SCALE GENOMIC DNA]</scope>
    <source>
        <strain evidence="3 4">UMB0683</strain>
    </source>
</reference>
<sequence>MERLKEIWESYRYQLMILAAVLSLVGAWLVKRPAAVPAQTDQALAMSATSSIANTSSVTRSQVCVDVKGAVKHPGIYKLKSGARVNEAVAAAGGIVDNADMRQVNLAKQVADAEVVYVPVNGETIPGTSTARIASGGDTTATGDDGTATVNLNTATKEQLCQITGIGDKKADLILQYREQHGQFKSIDELKQVSGFGDKSVDKIRDQLAV</sequence>
<feature type="domain" description="Helix-hairpin-helix DNA-binding motif class 1" evidence="2">
    <location>
        <begin position="158"/>
        <end position="177"/>
    </location>
</feature>
<dbReference type="PANTHER" id="PTHR21180:SF32">
    <property type="entry name" value="ENDONUCLEASE_EXONUCLEASE_PHOSPHATASE FAMILY DOMAIN-CONTAINING PROTEIN 1"/>
    <property type="match status" value="1"/>
</dbReference>
<dbReference type="InterPro" id="IPR051675">
    <property type="entry name" value="Endo/Exo/Phosphatase_dom_1"/>
</dbReference>